<dbReference type="AlphaFoldDB" id="A0A1J1HQD9"/>
<protein>
    <submittedName>
        <fullName evidence="1">CLUMA_CG003909, isoform A</fullName>
    </submittedName>
</protein>
<dbReference type="EMBL" id="CVRI01000017">
    <property type="protein sequence ID" value="CRK90195.1"/>
    <property type="molecule type" value="Genomic_DNA"/>
</dbReference>
<gene>
    <name evidence="1" type="ORF">CLUMA_CG003909</name>
</gene>
<name>A0A1J1HQD9_9DIPT</name>
<reference evidence="1 2" key="1">
    <citation type="submission" date="2015-04" db="EMBL/GenBank/DDBJ databases">
        <authorList>
            <person name="Syromyatnikov M.Y."/>
            <person name="Popov V.N."/>
        </authorList>
    </citation>
    <scope>NUCLEOTIDE SEQUENCE [LARGE SCALE GENOMIC DNA]</scope>
</reference>
<proteinExistence type="predicted"/>
<sequence length="71" mass="8212">MEGFQVSVFLPQKFQRKSLMTAGYSRIFMRNLSSSGQTKDFFITLCSLRHFEVSSLRTTQIPTTKVNMDIK</sequence>
<evidence type="ECO:0000313" key="2">
    <source>
        <dbReference type="Proteomes" id="UP000183832"/>
    </source>
</evidence>
<keyword evidence="2" id="KW-1185">Reference proteome</keyword>
<organism evidence="1 2">
    <name type="scientific">Clunio marinus</name>
    <dbReference type="NCBI Taxonomy" id="568069"/>
    <lineage>
        <taxon>Eukaryota</taxon>
        <taxon>Metazoa</taxon>
        <taxon>Ecdysozoa</taxon>
        <taxon>Arthropoda</taxon>
        <taxon>Hexapoda</taxon>
        <taxon>Insecta</taxon>
        <taxon>Pterygota</taxon>
        <taxon>Neoptera</taxon>
        <taxon>Endopterygota</taxon>
        <taxon>Diptera</taxon>
        <taxon>Nematocera</taxon>
        <taxon>Chironomoidea</taxon>
        <taxon>Chironomidae</taxon>
        <taxon>Clunio</taxon>
    </lineage>
</organism>
<dbReference type="Proteomes" id="UP000183832">
    <property type="component" value="Unassembled WGS sequence"/>
</dbReference>
<accession>A0A1J1HQD9</accession>
<evidence type="ECO:0000313" key="1">
    <source>
        <dbReference type="EMBL" id="CRK90195.1"/>
    </source>
</evidence>